<evidence type="ECO:0000313" key="1">
    <source>
        <dbReference type="EMBL" id="CAA9571771.1"/>
    </source>
</evidence>
<proteinExistence type="predicted"/>
<protein>
    <submittedName>
        <fullName evidence="1">Uncharacterized protein</fullName>
    </submittedName>
</protein>
<sequence>MSATDGRQPACAANPFACPTLISILEDGQIADPP</sequence>
<gene>
    <name evidence="1" type="ORF">AVDCRST_MAG59-3606</name>
</gene>
<accession>A0A6J4VAQ4</accession>
<dbReference type="AlphaFoldDB" id="A0A6J4VAQ4"/>
<name>A0A6J4VAQ4_9BACT</name>
<dbReference type="EMBL" id="CADCWF010000258">
    <property type="protein sequence ID" value="CAA9571771.1"/>
    <property type="molecule type" value="Genomic_DNA"/>
</dbReference>
<organism evidence="1">
    <name type="scientific">uncultured Thermomicrobiales bacterium</name>
    <dbReference type="NCBI Taxonomy" id="1645740"/>
    <lineage>
        <taxon>Bacteria</taxon>
        <taxon>Pseudomonadati</taxon>
        <taxon>Thermomicrobiota</taxon>
        <taxon>Thermomicrobia</taxon>
        <taxon>Thermomicrobiales</taxon>
        <taxon>environmental samples</taxon>
    </lineage>
</organism>
<reference evidence="1" key="1">
    <citation type="submission" date="2020-02" db="EMBL/GenBank/DDBJ databases">
        <authorList>
            <person name="Meier V. D."/>
        </authorList>
    </citation>
    <scope>NUCLEOTIDE SEQUENCE</scope>
    <source>
        <strain evidence="1">AVDCRST_MAG59</strain>
    </source>
</reference>